<dbReference type="EMBL" id="CP029358">
    <property type="protein sequence ID" value="AWK89890.1"/>
    <property type="molecule type" value="Genomic_DNA"/>
</dbReference>
<sequence>MKIDAYLGFRIGDVVLDGAELTAGTAKIKEIHLVPSDWAHGLTAIAVMENGAERFIVQLKKVHPTAERAVENNILPLRHGAR</sequence>
<dbReference type="RefSeq" id="WP_109333640.1">
    <property type="nucleotide sequence ID" value="NZ_CP029358.1"/>
</dbReference>
<reference evidence="2" key="1">
    <citation type="submission" date="2018-05" db="EMBL/GenBank/DDBJ databases">
        <title>Azospirillum thermophila sp. nov., a novel isolated from hot spring.</title>
        <authorList>
            <person name="Zhao Z."/>
        </authorList>
    </citation>
    <scope>NUCLEOTIDE SEQUENCE [LARGE SCALE GENOMIC DNA]</scope>
    <source>
        <strain evidence="2">CFH 70021</strain>
        <plasmid evidence="2">unnamed3</plasmid>
    </source>
</reference>
<dbReference type="OrthoDB" id="7306186at2"/>
<name>A0A2S2CZQ3_9PROT</name>
<dbReference type="AlphaFoldDB" id="A0A2S2CZQ3"/>
<proteinExistence type="predicted"/>
<dbReference type="Proteomes" id="UP000245629">
    <property type="component" value="Plasmid unnamed3"/>
</dbReference>
<keyword evidence="1" id="KW-0614">Plasmid</keyword>
<geneLocation type="plasmid" evidence="1 2">
    <name>unnamed3</name>
</geneLocation>
<keyword evidence="2" id="KW-1185">Reference proteome</keyword>
<evidence type="ECO:0000313" key="1">
    <source>
        <dbReference type="EMBL" id="AWK89890.1"/>
    </source>
</evidence>
<gene>
    <name evidence="1" type="ORF">DEW08_28130</name>
</gene>
<accession>A0A2S2CZQ3</accession>
<protein>
    <submittedName>
        <fullName evidence="1">Uncharacterized protein</fullName>
    </submittedName>
</protein>
<organism evidence="1 2">
    <name type="scientific">Azospirillum thermophilum</name>
    <dbReference type="NCBI Taxonomy" id="2202148"/>
    <lineage>
        <taxon>Bacteria</taxon>
        <taxon>Pseudomonadati</taxon>
        <taxon>Pseudomonadota</taxon>
        <taxon>Alphaproteobacteria</taxon>
        <taxon>Rhodospirillales</taxon>
        <taxon>Azospirillaceae</taxon>
        <taxon>Azospirillum</taxon>
    </lineage>
</organism>
<dbReference type="KEGG" id="azz:DEW08_28130"/>
<evidence type="ECO:0000313" key="2">
    <source>
        <dbReference type="Proteomes" id="UP000245629"/>
    </source>
</evidence>